<dbReference type="InterPro" id="IPR011990">
    <property type="entry name" value="TPR-like_helical_dom_sf"/>
</dbReference>
<dbReference type="AlphaFoldDB" id="A0A1V2DNF8"/>
<keyword evidence="2" id="KW-0732">Signal</keyword>
<evidence type="ECO:0000313" key="4">
    <source>
        <dbReference type="Proteomes" id="UP000189339"/>
    </source>
</evidence>
<keyword evidence="4" id="KW-1185">Reference proteome</keyword>
<protein>
    <recommendedName>
        <fullName evidence="5">PEGA domain-containing protein</fullName>
    </recommendedName>
</protein>
<feature type="signal peptide" evidence="2">
    <location>
        <begin position="1"/>
        <end position="18"/>
    </location>
</feature>
<name>A0A1V2DNF8_9GAMM</name>
<evidence type="ECO:0000256" key="2">
    <source>
        <dbReference type="SAM" id="SignalP"/>
    </source>
</evidence>
<evidence type="ECO:0000256" key="1">
    <source>
        <dbReference type="SAM" id="Coils"/>
    </source>
</evidence>
<dbReference type="RefSeq" id="WP_076725776.1">
    <property type="nucleotide sequence ID" value="NZ_MSCW01000012.1"/>
</dbReference>
<sequence>MKFFASLLLAVVTPAAYAADSLVRIDCLDETDGAAVYLDGEYQFDCEPFAKRPILTQAGEHEVTVVKPLDREYERVFTQTLELRAGEPQRVRVSLPARTLTAYGREQEALRREQARIAAEKAEQERQERARLAAEAAAREALEQDLALARQGQVAAMQRMAERYDKGDGVEQDPDQASHWREQYRRQQEINRLEASRMEYLDMTKSALMAIYGDDGEPSFTVIMVAPTLVAPTFFAEVLSSPVTTTQNMMVDSDIEALRQQAHATRWANPQALVARVADGH</sequence>
<feature type="coiled-coil region" evidence="1">
    <location>
        <begin position="105"/>
        <end position="139"/>
    </location>
</feature>
<evidence type="ECO:0000313" key="3">
    <source>
        <dbReference type="EMBL" id="ONF42184.1"/>
    </source>
</evidence>
<gene>
    <name evidence="3" type="ORF">BTO32_16580</name>
</gene>
<dbReference type="Gene3D" id="1.25.40.10">
    <property type="entry name" value="Tetratricopeptide repeat domain"/>
    <property type="match status" value="1"/>
</dbReference>
<dbReference type="Proteomes" id="UP000189339">
    <property type="component" value="Unassembled WGS sequence"/>
</dbReference>
<dbReference type="OrthoDB" id="6362340at2"/>
<comment type="caution">
    <text evidence="3">The sequence shown here is derived from an EMBL/GenBank/DDBJ whole genome shotgun (WGS) entry which is preliminary data.</text>
</comment>
<accession>A0A1V2DNF8</accession>
<dbReference type="EMBL" id="MSCW01000012">
    <property type="protein sequence ID" value="ONF42184.1"/>
    <property type="molecule type" value="Genomic_DNA"/>
</dbReference>
<organism evidence="3 4">
    <name type="scientific">Marinobacter lutaoensis</name>
    <dbReference type="NCBI Taxonomy" id="135739"/>
    <lineage>
        <taxon>Bacteria</taxon>
        <taxon>Pseudomonadati</taxon>
        <taxon>Pseudomonadota</taxon>
        <taxon>Gammaproteobacteria</taxon>
        <taxon>Pseudomonadales</taxon>
        <taxon>Marinobacteraceae</taxon>
        <taxon>Marinobacter</taxon>
    </lineage>
</organism>
<keyword evidence="1" id="KW-0175">Coiled coil</keyword>
<proteinExistence type="predicted"/>
<feature type="chain" id="PRO_5012595312" description="PEGA domain-containing protein" evidence="2">
    <location>
        <begin position="19"/>
        <end position="281"/>
    </location>
</feature>
<evidence type="ECO:0008006" key="5">
    <source>
        <dbReference type="Google" id="ProtNLM"/>
    </source>
</evidence>
<reference evidence="3 4" key="1">
    <citation type="submission" date="2016-12" db="EMBL/GenBank/DDBJ databases">
        <title>Marinobacter lutaoensis whole genome sequencing.</title>
        <authorList>
            <person name="Verma A."/>
            <person name="Krishnamurthi S."/>
        </authorList>
    </citation>
    <scope>NUCLEOTIDE SEQUENCE [LARGE SCALE GENOMIC DNA]</scope>
    <source>
        <strain evidence="3 4">T5054</strain>
    </source>
</reference>
<dbReference type="STRING" id="135739.BTO32_16580"/>